<dbReference type="GO" id="GO:0006213">
    <property type="term" value="P:pyrimidine nucleoside metabolic process"/>
    <property type="evidence" value="ECO:0007669"/>
    <property type="project" value="InterPro"/>
</dbReference>
<evidence type="ECO:0000256" key="3">
    <source>
        <dbReference type="ARBA" id="ARBA00022676"/>
    </source>
</evidence>
<dbReference type="InterPro" id="IPR035902">
    <property type="entry name" value="Nuc_phospho_transferase"/>
</dbReference>
<dbReference type="InterPro" id="IPR000053">
    <property type="entry name" value="Thymidine/pyrmidine_PPase"/>
</dbReference>
<dbReference type="SMART" id="SM00941">
    <property type="entry name" value="PYNP_C"/>
    <property type="match status" value="1"/>
</dbReference>
<dbReference type="EC" id="2.4.2.2" evidence="6"/>
<evidence type="ECO:0000256" key="2">
    <source>
        <dbReference type="ARBA" id="ARBA00011738"/>
    </source>
</evidence>
<dbReference type="InterPro" id="IPR036566">
    <property type="entry name" value="PYNP-like_C_sf"/>
</dbReference>
<evidence type="ECO:0000256" key="4">
    <source>
        <dbReference type="ARBA" id="ARBA00022679"/>
    </source>
</evidence>
<protein>
    <submittedName>
        <fullName evidence="6">Pyrimidine-nucleoside phosphorylase</fullName>
        <ecNumber evidence="6">2.4.2.2</ecNumber>
    </submittedName>
</protein>
<comment type="similarity">
    <text evidence="1">Belongs to the thymidine/pyrimidine-nucleoside phosphorylase family.</text>
</comment>
<dbReference type="RefSeq" id="WP_087861832.1">
    <property type="nucleotide sequence ID" value="NZ_LT859958.1"/>
</dbReference>
<dbReference type="KEGG" id="abat:CFX1CAM_0859"/>
<dbReference type="NCBIfam" id="TIGR02644">
    <property type="entry name" value="Y_phosphoryl"/>
    <property type="match status" value="1"/>
</dbReference>
<dbReference type="Gene3D" id="3.40.1030.10">
    <property type="entry name" value="Nucleoside phosphorylase/phosphoribosyltransferase catalytic domain"/>
    <property type="match status" value="1"/>
</dbReference>
<dbReference type="InterPro" id="IPR000312">
    <property type="entry name" value="Glycosyl_Trfase_fam3"/>
</dbReference>
<comment type="subunit">
    <text evidence="2">Homodimer.</text>
</comment>
<reference evidence="7" key="1">
    <citation type="submission" date="2017-05" db="EMBL/GenBank/DDBJ databases">
        <authorList>
            <person name="Kirkegaard R."/>
            <person name="Mcilroy J S."/>
        </authorList>
    </citation>
    <scope>NUCLEOTIDE SEQUENCE [LARGE SCALE GENOMIC DNA]</scope>
</reference>
<sequence>MRAVDIIEKKRDGIELSRQEIEYFVRGYTNGEIPDYQAAAWAMAVLLKGMTAEETTFLTLAMANSGEKLDLSHVVDIAVDKHSSGGVGDKTSIVVVPLVRACGLPVGKMSGHGLGFSGGTLDKLESIPGFRTNLSKDEFLHQLGTLGMVLSGQSLDLAPADGKFYALRDVTGTVQSIPLIASSIMSKKIAAGAQAIVLDVKVGHGAFMKTLDEARELAALMVSIGDLSGRDVAAVLSDMNQPLGQAVGNALEMKEAILTLRGEGPADFWAHCLEISSQMLVLGKRAETIEKARAMAQEALMTGQGLEYLRRLVDVQGGDVSYVDHPEKLPQAPIESMITAPVNGYLHEVNARLVGEAAVLLGAGRSKKGEEIDLAVGISVLVKVGDYVEVGQPLFLVHARDETTLNLAAEQLSAASVIADQPKAPLPLFYGLVSSD</sequence>
<evidence type="ECO:0000313" key="6">
    <source>
        <dbReference type="EMBL" id="SMX53924.1"/>
    </source>
</evidence>
<dbReference type="SUPFAM" id="SSF47648">
    <property type="entry name" value="Nucleoside phosphorylase/phosphoribosyltransferase N-terminal domain"/>
    <property type="match status" value="1"/>
</dbReference>
<dbReference type="Pfam" id="PF02885">
    <property type="entry name" value="Glycos_trans_3N"/>
    <property type="match status" value="1"/>
</dbReference>
<dbReference type="SUPFAM" id="SSF52418">
    <property type="entry name" value="Nucleoside phosphorylase/phosphoribosyltransferase catalytic domain"/>
    <property type="match status" value="1"/>
</dbReference>
<evidence type="ECO:0000256" key="1">
    <source>
        <dbReference type="ARBA" id="ARBA00006915"/>
    </source>
</evidence>
<dbReference type="EMBL" id="LT859958">
    <property type="protein sequence ID" value="SMX53924.1"/>
    <property type="molecule type" value="Genomic_DNA"/>
</dbReference>
<evidence type="ECO:0000259" key="5">
    <source>
        <dbReference type="SMART" id="SM00941"/>
    </source>
</evidence>
<organism evidence="6 7">
    <name type="scientific">Candidatus Brevifilum fermentans</name>
    <dbReference type="NCBI Taxonomy" id="1986204"/>
    <lineage>
        <taxon>Bacteria</taxon>
        <taxon>Bacillati</taxon>
        <taxon>Chloroflexota</taxon>
        <taxon>Anaerolineae</taxon>
        <taxon>Anaerolineales</taxon>
        <taxon>Anaerolineaceae</taxon>
        <taxon>Candidatus Brevifilum</taxon>
    </lineage>
</organism>
<dbReference type="Gene3D" id="1.20.970.10">
    <property type="entry name" value="Transferase, Pyrimidine Nucleoside Phosphorylase, Chain C"/>
    <property type="match status" value="1"/>
</dbReference>
<keyword evidence="7" id="KW-1185">Reference proteome</keyword>
<dbReference type="GO" id="GO:0009032">
    <property type="term" value="F:thymidine phosphorylase activity"/>
    <property type="evidence" value="ECO:0007669"/>
    <property type="project" value="TreeGrafter"/>
</dbReference>
<dbReference type="PANTHER" id="PTHR10515">
    <property type="entry name" value="THYMIDINE PHOSPHORYLASE"/>
    <property type="match status" value="1"/>
</dbReference>
<keyword evidence="3 6" id="KW-0328">Glycosyltransferase</keyword>
<dbReference type="OrthoDB" id="9763887at2"/>
<dbReference type="InterPro" id="IPR013102">
    <property type="entry name" value="PYNP_C"/>
</dbReference>
<dbReference type="GO" id="GO:0004645">
    <property type="term" value="F:1,4-alpha-oligoglucan phosphorylase activity"/>
    <property type="evidence" value="ECO:0007669"/>
    <property type="project" value="InterPro"/>
</dbReference>
<name>A0A1Y6K2R2_9CHLR</name>
<dbReference type="PANTHER" id="PTHR10515:SF0">
    <property type="entry name" value="THYMIDINE PHOSPHORYLASE"/>
    <property type="match status" value="1"/>
</dbReference>
<proteinExistence type="inferred from homology"/>
<dbReference type="InterPro" id="IPR018090">
    <property type="entry name" value="Pyrmidine_PPas_bac/euk"/>
</dbReference>
<evidence type="ECO:0000313" key="7">
    <source>
        <dbReference type="Proteomes" id="UP000195514"/>
    </source>
</evidence>
<keyword evidence="4 6" id="KW-0808">Transferase</keyword>
<dbReference type="PIRSF" id="PIRSF000478">
    <property type="entry name" value="TP_PyNP"/>
    <property type="match status" value="1"/>
</dbReference>
<gene>
    <name evidence="6" type="primary">pdp</name>
    <name evidence="6" type="ORF">CFX1CAM_0859</name>
</gene>
<dbReference type="FunFam" id="3.40.1030.10:FF:000003">
    <property type="entry name" value="Pyrimidine-nucleoside phosphorylase"/>
    <property type="match status" value="1"/>
</dbReference>
<dbReference type="Proteomes" id="UP000195514">
    <property type="component" value="Chromosome I"/>
</dbReference>
<dbReference type="Pfam" id="PF00591">
    <property type="entry name" value="Glycos_transf_3"/>
    <property type="match status" value="1"/>
</dbReference>
<dbReference type="InterPro" id="IPR036320">
    <property type="entry name" value="Glycosyl_Trfase_fam3_N_dom_sf"/>
</dbReference>
<dbReference type="InterPro" id="IPR017459">
    <property type="entry name" value="Glycosyl_Trfase_fam3_N_dom"/>
</dbReference>
<dbReference type="AlphaFoldDB" id="A0A1Y6K2R2"/>
<dbReference type="Gene3D" id="3.90.1170.30">
    <property type="entry name" value="Pyrimidine nucleoside phosphorylase-like, C-terminal domain"/>
    <property type="match status" value="1"/>
</dbReference>
<dbReference type="SUPFAM" id="SSF54680">
    <property type="entry name" value="Pyrimidine nucleoside phosphorylase C-terminal domain"/>
    <property type="match status" value="1"/>
</dbReference>
<feature type="domain" description="Pyrimidine nucleoside phosphorylase C-terminal" evidence="5">
    <location>
        <begin position="345"/>
        <end position="419"/>
    </location>
</feature>
<accession>A0A1Y6K2R2</accession>
<dbReference type="NCBIfam" id="NF004490">
    <property type="entry name" value="PRK05820.1"/>
    <property type="match status" value="1"/>
</dbReference>
<dbReference type="GO" id="GO:0006206">
    <property type="term" value="P:pyrimidine nucleobase metabolic process"/>
    <property type="evidence" value="ECO:0007669"/>
    <property type="project" value="InterPro"/>
</dbReference>
<dbReference type="GO" id="GO:0005829">
    <property type="term" value="C:cytosol"/>
    <property type="evidence" value="ECO:0007669"/>
    <property type="project" value="TreeGrafter"/>
</dbReference>
<dbReference type="Pfam" id="PF07831">
    <property type="entry name" value="PYNP_C"/>
    <property type="match status" value="1"/>
</dbReference>